<organism evidence="2 3">
    <name type="scientific">Albula glossodonta</name>
    <name type="common">roundjaw bonefish</name>
    <dbReference type="NCBI Taxonomy" id="121402"/>
    <lineage>
        <taxon>Eukaryota</taxon>
        <taxon>Metazoa</taxon>
        <taxon>Chordata</taxon>
        <taxon>Craniata</taxon>
        <taxon>Vertebrata</taxon>
        <taxon>Euteleostomi</taxon>
        <taxon>Actinopterygii</taxon>
        <taxon>Neopterygii</taxon>
        <taxon>Teleostei</taxon>
        <taxon>Albuliformes</taxon>
        <taxon>Albulidae</taxon>
        <taxon>Albula</taxon>
    </lineage>
</organism>
<reference evidence="2" key="1">
    <citation type="thesis" date="2021" institute="BYU ScholarsArchive" country="Provo, UT, USA">
        <title>Applications of and Algorithms for Genome Assembly and Genomic Analyses with an Emphasis on Marine Teleosts.</title>
        <authorList>
            <person name="Pickett B.D."/>
        </authorList>
    </citation>
    <scope>NUCLEOTIDE SEQUENCE</scope>
    <source>
        <strain evidence="2">HI-2016</strain>
    </source>
</reference>
<gene>
    <name evidence="2" type="ORF">JZ751_026300</name>
</gene>
<dbReference type="AlphaFoldDB" id="A0A8T2PLE9"/>
<sequence>MENEKRQERREKVEQQQTPENVVHSRQLGQAQRVCRAQIIRGRGVECPELGGEGEARVEDVRDGGMKPRPVPSLPPPREDGGIGGPSRATLLTRLSISSALSSVLSFSS</sequence>
<accession>A0A8T2PLE9</accession>
<feature type="region of interest" description="Disordered" evidence="1">
    <location>
        <begin position="1"/>
        <end position="28"/>
    </location>
</feature>
<comment type="caution">
    <text evidence="2">The sequence shown here is derived from an EMBL/GenBank/DDBJ whole genome shotgun (WGS) entry which is preliminary data.</text>
</comment>
<evidence type="ECO:0000313" key="2">
    <source>
        <dbReference type="EMBL" id="KAG9349947.1"/>
    </source>
</evidence>
<feature type="region of interest" description="Disordered" evidence="1">
    <location>
        <begin position="47"/>
        <end position="87"/>
    </location>
</feature>
<keyword evidence="3" id="KW-1185">Reference proteome</keyword>
<feature type="compositionally biased region" description="Basic and acidic residues" evidence="1">
    <location>
        <begin position="54"/>
        <end position="66"/>
    </location>
</feature>
<evidence type="ECO:0000313" key="3">
    <source>
        <dbReference type="Proteomes" id="UP000824540"/>
    </source>
</evidence>
<protein>
    <submittedName>
        <fullName evidence="2">Uncharacterized protein</fullName>
    </submittedName>
</protein>
<dbReference type="EMBL" id="JAFBMS010000008">
    <property type="protein sequence ID" value="KAG9349947.1"/>
    <property type="molecule type" value="Genomic_DNA"/>
</dbReference>
<feature type="compositionally biased region" description="Basic and acidic residues" evidence="1">
    <location>
        <begin position="1"/>
        <end position="14"/>
    </location>
</feature>
<evidence type="ECO:0000256" key="1">
    <source>
        <dbReference type="SAM" id="MobiDB-lite"/>
    </source>
</evidence>
<proteinExistence type="predicted"/>
<dbReference type="Proteomes" id="UP000824540">
    <property type="component" value="Unassembled WGS sequence"/>
</dbReference>
<name>A0A8T2PLE9_9TELE</name>